<dbReference type="VEuPathDB" id="PlasmoDB:PVPAM_080040400"/>
<evidence type="ECO:0000256" key="3">
    <source>
        <dbReference type="ARBA" id="ARBA00004906"/>
    </source>
</evidence>
<evidence type="ECO:0000256" key="12">
    <source>
        <dbReference type="ARBA" id="ARBA00022989"/>
    </source>
</evidence>
<feature type="transmembrane region" description="Helical" evidence="16">
    <location>
        <begin position="522"/>
        <end position="545"/>
    </location>
</feature>
<reference evidence="18" key="1">
    <citation type="submission" date="2021-09" db="EMBL/GenBank/DDBJ databases">
        <authorList>
            <consortium name="Pathogen Informatics"/>
        </authorList>
    </citation>
    <scope>NUCLEOTIDE SEQUENCE</scope>
    <source>
        <strain evidence="18">PvW1</strain>
    </source>
</reference>
<evidence type="ECO:0000313" key="18">
    <source>
        <dbReference type="EMBL" id="CAG9479231.1"/>
    </source>
</evidence>
<gene>
    <name evidence="18" type="ORF">PVW1_080033700</name>
</gene>
<protein>
    <recommendedName>
        <fullName evidence="4">RING-type E3 ubiquitin transferase</fullName>
        <ecNumber evidence="4">2.3.2.27</ecNumber>
    </recommendedName>
</protein>
<keyword evidence="12 16" id="KW-1133">Transmembrane helix</keyword>
<dbReference type="PANTHER" id="PTHR22763">
    <property type="entry name" value="RING ZINC FINGER PROTEIN"/>
    <property type="match status" value="1"/>
</dbReference>
<dbReference type="SUPFAM" id="SSF57850">
    <property type="entry name" value="RING/U-box"/>
    <property type="match status" value="1"/>
</dbReference>
<dbReference type="Proteomes" id="UP000779233">
    <property type="component" value="Unassembled WGS sequence"/>
</dbReference>
<evidence type="ECO:0000256" key="1">
    <source>
        <dbReference type="ARBA" id="ARBA00000900"/>
    </source>
</evidence>
<dbReference type="Pfam" id="PF11145">
    <property type="entry name" value="DUF2921"/>
    <property type="match status" value="1"/>
</dbReference>
<comment type="caution">
    <text evidence="18">The sequence shown here is derived from an EMBL/GenBank/DDBJ whole genome shotgun (WGS) entry which is preliminary data.</text>
</comment>
<dbReference type="SMART" id="SM00184">
    <property type="entry name" value="RING"/>
    <property type="match status" value="1"/>
</dbReference>
<feature type="transmembrane region" description="Helical" evidence="16">
    <location>
        <begin position="657"/>
        <end position="676"/>
    </location>
</feature>
<evidence type="ECO:0000313" key="19">
    <source>
        <dbReference type="Proteomes" id="UP000779233"/>
    </source>
</evidence>
<dbReference type="GO" id="GO:0043161">
    <property type="term" value="P:proteasome-mediated ubiquitin-dependent protein catabolic process"/>
    <property type="evidence" value="ECO:0007669"/>
    <property type="project" value="TreeGrafter"/>
</dbReference>
<name>A0A8S4HI67_PLAVI</name>
<evidence type="ECO:0000259" key="17">
    <source>
        <dbReference type="PROSITE" id="PS50089"/>
    </source>
</evidence>
<dbReference type="AlphaFoldDB" id="A0A8S4HI67"/>
<dbReference type="InterPro" id="IPR021319">
    <property type="entry name" value="DUF2921"/>
</dbReference>
<evidence type="ECO:0000256" key="11">
    <source>
        <dbReference type="ARBA" id="ARBA00022833"/>
    </source>
</evidence>
<evidence type="ECO:0000256" key="16">
    <source>
        <dbReference type="SAM" id="Phobius"/>
    </source>
</evidence>
<feature type="transmembrane region" description="Helical" evidence="16">
    <location>
        <begin position="33"/>
        <end position="53"/>
    </location>
</feature>
<comment type="pathway">
    <text evidence="3">Protein modification; protein ubiquitination.</text>
</comment>
<comment type="subcellular location">
    <subcellularLocation>
        <location evidence="2">Endomembrane system</location>
        <topology evidence="2">Multi-pass membrane protein</topology>
    </subcellularLocation>
</comment>
<keyword evidence="11" id="KW-0862">Zinc</keyword>
<keyword evidence="10" id="KW-0833">Ubl conjugation pathway</keyword>
<dbReference type="InterPro" id="IPR013083">
    <property type="entry name" value="Znf_RING/FYVE/PHD"/>
</dbReference>
<feature type="domain" description="RING-type" evidence="17">
    <location>
        <begin position="712"/>
        <end position="754"/>
    </location>
</feature>
<evidence type="ECO:0000256" key="8">
    <source>
        <dbReference type="ARBA" id="ARBA00022729"/>
    </source>
</evidence>
<feature type="compositionally biased region" description="Polar residues" evidence="15">
    <location>
        <begin position="378"/>
        <end position="411"/>
    </location>
</feature>
<accession>A0A8S4HI67</accession>
<comment type="catalytic activity">
    <reaction evidence="1">
        <text>S-ubiquitinyl-[E2 ubiquitin-conjugating enzyme]-L-cysteine + [acceptor protein]-L-lysine = [E2 ubiquitin-conjugating enzyme]-L-cysteine + N(6)-ubiquitinyl-[acceptor protein]-L-lysine.</text>
        <dbReference type="EC" id="2.3.2.27"/>
    </reaction>
</comment>
<evidence type="ECO:0000256" key="7">
    <source>
        <dbReference type="ARBA" id="ARBA00022723"/>
    </source>
</evidence>
<dbReference type="EMBL" id="CAJZCX010000009">
    <property type="protein sequence ID" value="CAG9479231.1"/>
    <property type="molecule type" value="Genomic_DNA"/>
</dbReference>
<keyword evidence="8" id="KW-0732">Signal</keyword>
<evidence type="ECO:0000256" key="10">
    <source>
        <dbReference type="ARBA" id="ARBA00022786"/>
    </source>
</evidence>
<evidence type="ECO:0000256" key="5">
    <source>
        <dbReference type="ARBA" id="ARBA00022679"/>
    </source>
</evidence>
<evidence type="ECO:0000256" key="2">
    <source>
        <dbReference type="ARBA" id="ARBA00004127"/>
    </source>
</evidence>
<dbReference type="InterPro" id="IPR001841">
    <property type="entry name" value="Znf_RING"/>
</dbReference>
<dbReference type="GO" id="GO:0008270">
    <property type="term" value="F:zinc ion binding"/>
    <property type="evidence" value="ECO:0007669"/>
    <property type="project" value="UniProtKB-KW"/>
</dbReference>
<evidence type="ECO:0000256" key="13">
    <source>
        <dbReference type="ARBA" id="ARBA00023136"/>
    </source>
</evidence>
<sequence length="761" mass="82862">MSSNAARGEPDEGVERSDVFLYRSEVGNEGESCNVLCLFLFFISLFFVMLMTADNSAVPAGSGYEGGVGGGLGVDVDGNLLPGEGGDRSAPDDLFDSVLIQCLNFKGRYRVEGRGGAVKAVSGISGISGVSGVSAVSGISGVSGVSAVSGGSTASTAIPAIPGSTSGKGNPGGGAFEAKLITLKLSLYNVTKSFLFLYFEPQGGGIGGGGGGEEVHIGEEGRNRFAGQGAGPPARTPEQPSKFQFVGVPGLNVNRESAYMFNGAGYNFLTLCQDERNCICKYNVGIQQNVAMQESTSLREVEESYLFLLKRYLMDEAQSLGAFPSASYREQYERYLSGRVAGAEAAAGAGAAAAGGTGTPGDGANPPHGEVTPPWGEASTQRGEASTQRGEASTQRGEASTQRGEASTQRGEATPPRGEAAPPQYDGYISSDNCGLFVRLEGSDVDKKHAAAQVTAFSVLYNIKSLIELGLFYVQIGRSSENMRSASKVSLLSICLNSFIDLFESLLLLYEVMLSRLLLVHFIFMVLLKFVLFTLMELRYILIIWRANHQQDLQEGWDQLQRKLGTLYKFYYGSILLVIVTFYYVFPVCPYVLLLLYMCWVPQILLDIWKGQRHSINLKIAFALSLCRVFLPVYRFMYPKSIFQLDIFARALDSSNSTFSILLIVILAVQLLLMSLQRLYGPRHLIDLELLPHVHNYYRTVDPNFETGLPECVICMYDIVLKNRTYCVTPCLHIFHEKCLQQWMDVKLECPTCRGALPNFP</sequence>
<dbReference type="PROSITE" id="PS50089">
    <property type="entry name" value="ZF_RING_2"/>
    <property type="match status" value="1"/>
</dbReference>
<dbReference type="InterPro" id="IPR050731">
    <property type="entry name" value="HRD1_E3_ubiq-ligases"/>
</dbReference>
<evidence type="ECO:0000256" key="4">
    <source>
        <dbReference type="ARBA" id="ARBA00012483"/>
    </source>
</evidence>
<keyword evidence="9 14" id="KW-0863">Zinc-finger</keyword>
<dbReference type="PANTHER" id="PTHR22763:SF162">
    <property type="entry name" value="TRANSMEMBRANE E3 UBIQUITIN-PROTEIN LIGASE 1"/>
    <property type="match status" value="1"/>
</dbReference>
<keyword evidence="7" id="KW-0479">Metal-binding</keyword>
<dbReference type="GO" id="GO:0012505">
    <property type="term" value="C:endomembrane system"/>
    <property type="evidence" value="ECO:0007669"/>
    <property type="project" value="UniProtKB-SubCell"/>
</dbReference>
<proteinExistence type="predicted"/>
<evidence type="ECO:0000256" key="6">
    <source>
        <dbReference type="ARBA" id="ARBA00022692"/>
    </source>
</evidence>
<evidence type="ECO:0000256" key="15">
    <source>
        <dbReference type="SAM" id="MobiDB-lite"/>
    </source>
</evidence>
<feature type="transmembrane region" description="Helical" evidence="16">
    <location>
        <begin position="566"/>
        <end position="585"/>
    </location>
</feature>
<keyword evidence="6 16" id="KW-0812">Transmembrane</keyword>
<dbReference type="GO" id="GO:0061630">
    <property type="term" value="F:ubiquitin protein ligase activity"/>
    <property type="evidence" value="ECO:0007669"/>
    <property type="project" value="UniProtKB-EC"/>
</dbReference>
<evidence type="ECO:0000256" key="14">
    <source>
        <dbReference type="PROSITE-ProRule" id="PRU00175"/>
    </source>
</evidence>
<dbReference type="EC" id="2.3.2.27" evidence="4"/>
<feature type="transmembrane region" description="Helical" evidence="16">
    <location>
        <begin position="616"/>
        <end position="637"/>
    </location>
</feature>
<keyword evidence="5" id="KW-0808">Transferase</keyword>
<feature type="region of interest" description="Disordered" evidence="15">
    <location>
        <begin position="351"/>
        <end position="427"/>
    </location>
</feature>
<dbReference type="Pfam" id="PF13639">
    <property type="entry name" value="zf-RING_2"/>
    <property type="match status" value="1"/>
</dbReference>
<evidence type="ECO:0000256" key="9">
    <source>
        <dbReference type="ARBA" id="ARBA00022771"/>
    </source>
</evidence>
<dbReference type="Gene3D" id="3.30.40.10">
    <property type="entry name" value="Zinc/RING finger domain, C3HC4 (zinc finger)"/>
    <property type="match status" value="1"/>
</dbReference>
<organism evidence="18 19">
    <name type="scientific">Plasmodium vivax</name>
    <name type="common">malaria parasite P. vivax</name>
    <dbReference type="NCBI Taxonomy" id="5855"/>
    <lineage>
        <taxon>Eukaryota</taxon>
        <taxon>Sar</taxon>
        <taxon>Alveolata</taxon>
        <taxon>Apicomplexa</taxon>
        <taxon>Aconoidasida</taxon>
        <taxon>Haemosporida</taxon>
        <taxon>Plasmodiidae</taxon>
        <taxon>Plasmodium</taxon>
        <taxon>Plasmodium (Plasmodium)</taxon>
    </lineage>
</organism>
<keyword evidence="13 16" id="KW-0472">Membrane</keyword>